<dbReference type="PROSITE" id="PS51257">
    <property type="entry name" value="PROKAR_LIPOPROTEIN"/>
    <property type="match status" value="1"/>
</dbReference>
<evidence type="ECO:0000256" key="5">
    <source>
        <dbReference type="ARBA" id="ARBA00023237"/>
    </source>
</evidence>
<gene>
    <name evidence="8" type="ORF">GM418_05330</name>
</gene>
<proteinExistence type="predicted"/>
<evidence type="ECO:0000256" key="3">
    <source>
        <dbReference type="ARBA" id="ARBA00022729"/>
    </source>
</evidence>
<feature type="domain" description="Bacterial surface antigen (D15)" evidence="6">
    <location>
        <begin position="451"/>
        <end position="750"/>
    </location>
</feature>
<dbReference type="KEGG" id="mcos:GM418_05330"/>
<evidence type="ECO:0000256" key="2">
    <source>
        <dbReference type="ARBA" id="ARBA00022692"/>
    </source>
</evidence>
<dbReference type="InterPro" id="IPR039910">
    <property type="entry name" value="D15-like"/>
</dbReference>
<keyword evidence="9" id="KW-1185">Reference proteome</keyword>
<dbReference type="Pfam" id="PF07244">
    <property type="entry name" value="POTRA"/>
    <property type="match status" value="1"/>
</dbReference>
<dbReference type="InterPro" id="IPR000184">
    <property type="entry name" value="Bac_surfAg_D15"/>
</dbReference>
<evidence type="ECO:0000259" key="7">
    <source>
        <dbReference type="Pfam" id="PF07244"/>
    </source>
</evidence>
<dbReference type="Gene3D" id="2.40.160.50">
    <property type="entry name" value="membrane protein fhac: a member of the omp85/tpsb transporter family"/>
    <property type="match status" value="1"/>
</dbReference>
<keyword evidence="5" id="KW-0998">Cell outer membrane</keyword>
<keyword evidence="3" id="KW-0732">Signal</keyword>
<protein>
    <submittedName>
        <fullName evidence="8">BamA/TamA family outer membrane protein</fullName>
    </submittedName>
</protein>
<dbReference type="Pfam" id="PF01103">
    <property type="entry name" value="Omp85"/>
    <property type="match status" value="1"/>
</dbReference>
<reference evidence="8 9" key="1">
    <citation type="submission" date="2019-11" db="EMBL/GenBank/DDBJ databases">
        <authorList>
            <person name="Zheng R.K."/>
            <person name="Sun C.M."/>
        </authorList>
    </citation>
    <scope>NUCLEOTIDE SEQUENCE [LARGE SCALE GENOMIC DNA]</scope>
    <source>
        <strain evidence="8 9">WC007</strain>
    </source>
</reference>
<dbReference type="GO" id="GO:0019867">
    <property type="term" value="C:outer membrane"/>
    <property type="evidence" value="ECO:0007669"/>
    <property type="project" value="InterPro"/>
</dbReference>
<dbReference type="PANTHER" id="PTHR12815:SF47">
    <property type="entry name" value="TRANSLOCATION AND ASSEMBLY MODULE SUBUNIT TAMA"/>
    <property type="match status" value="1"/>
</dbReference>
<dbReference type="EMBL" id="CP046401">
    <property type="protein sequence ID" value="QGY43100.1"/>
    <property type="molecule type" value="Genomic_DNA"/>
</dbReference>
<dbReference type="Proteomes" id="UP000428260">
    <property type="component" value="Chromosome"/>
</dbReference>
<organism evidence="8 9">
    <name type="scientific">Maribellus comscasis</name>
    <dbReference type="NCBI Taxonomy" id="2681766"/>
    <lineage>
        <taxon>Bacteria</taxon>
        <taxon>Pseudomonadati</taxon>
        <taxon>Bacteroidota</taxon>
        <taxon>Bacteroidia</taxon>
        <taxon>Marinilabiliales</taxon>
        <taxon>Prolixibacteraceae</taxon>
        <taxon>Maribellus</taxon>
    </lineage>
</organism>
<keyword evidence="4" id="KW-0472">Membrane</keyword>
<evidence type="ECO:0000256" key="1">
    <source>
        <dbReference type="ARBA" id="ARBA00004370"/>
    </source>
</evidence>
<keyword evidence="2" id="KW-0812">Transmembrane</keyword>
<dbReference type="RefSeq" id="WP_158863894.1">
    <property type="nucleotide sequence ID" value="NZ_CP046401.1"/>
</dbReference>
<comment type="subcellular location">
    <subcellularLocation>
        <location evidence="1">Membrane</location>
    </subcellularLocation>
</comment>
<name>A0A6I6JQ20_9BACT</name>
<dbReference type="InterPro" id="IPR010827">
    <property type="entry name" value="BamA/TamA_POTRA"/>
</dbReference>
<accession>A0A6I6JQ20</accession>
<evidence type="ECO:0000256" key="4">
    <source>
        <dbReference type="ARBA" id="ARBA00023136"/>
    </source>
</evidence>
<dbReference type="Gene3D" id="3.10.20.310">
    <property type="entry name" value="membrane protein fhac"/>
    <property type="match status" value="1"/>
</dbReference>
<dbReference type="PANTHER" id="PTHR12815">
    <property type="entry name" value="SORTING AND ASSEMBLY MACHINERY SAMM50 PROTEIN FAMILY MEMBER"/>
    <property type="match status" value="1"/>
</dbReference>
<evidence type="ECO:0000259" key="6">
    <source>
        <dbReference type="Pfam" id="PF01103"/>
    </source>
</evidence>
<dbReference type="AlphaFoldDB" id="A0A6I6JQ20"/>
<feature type="domain" description="POTRA" evidence="7">
    <location>
        <begin position="42"/>
        <end position="149"/>
    </location>
</feature>
<evidence type="ECO:0000313" key="9">
    <source>
        <dbReference type="Proteomes" id="UP000428260"/>
    </source>
</evidence>
<evidence type="ECO:0000313" key="8">
    <source>
        <dbReference type="EMBL" id="QGY43100.1"/>
    </source>
</evidence>
<sequence>MNRRENLKKLGYRLAIAVIAGIFLLACSPVKFVPEDSYLLNKVEVEVDNAEINKDEAKAYVRQKENYKILGFAKFHLWLYNLSSKEKSDGWLKRIGEPPQIYNEALAIQSEGQLKQYLNNRGYFHASVDKNVEYNDKKQKANVTYSLETGEIYRIRDINYHFSNIELRRLFMNDSSMTHIKPGTAFDYYMLDKQRSSIVDLFRNNGYYYFAKEDVSYLADSSRFEKEIVLDLYVGDNRNSTDDLAKVFTPYFLNNFYISVLPGTAPLNDVQQLNSFTDTLWTDNFTVFRNNQIKYKTLLFERSLQMKKGDRYSISDVENTFNSFNRLRQFRFIDIQFQEPQMEKDTNLLDCFIRLAPLSKQSTSFDIEGTNTSGNMGIAGNINYQHRNLFHGAEVLNIKLRGAMERLANRESEYFNTREVGVESNITIPRLLGPGNIIGSFKNFMPKTVFTLGYNFQRRPEYTRTIANVKFGYEWMRSETFRQTLNLLDFNMVNLYQFDPEFIANIEDLYIKSSFTDHLIFASNYSFTYNTQGLNLSKGYSYLKLNVESAGNLLSLASSLTNQPKVQVVDTLGLGTSKYYRIFSTRFAQYVKSDVEFRYGYTIDKYNTLVARAFLGAGVPYGNFDVLPFEKKYFTGGANGIRAWQVRSLGPGTYKAQEGTYPNQSSDIKLEANLEYRFKLISFIEGALFLDAGNIWAINKKDNREGALFEFDKFYKQLAFGTGTGLRFDFNYFIFRLDLGMKLRQPSDSFTDGWIIGNRSYKADDFNLSFAIGYPF</sequence>